<gene>
    <name evidence="1" type="ORF">NCTC12224_01716</name>
</gene>
<dbReference type="OrthoDB" id="9813383at2"/>
<dbReference type="RefSeq" id="WP_115269802.1">
    <property type="nucleotide sequence ID" value="NZ_JBCLSK010000006.1"/>
</dbReference>
<keyword evidence="1" id="KW-0328">Glycosyltransferase</keyword>
<dbReference type="GO" id="GO:0006598">
    <property type="term" value="P:polyamine catabolic process"/>
    <property type="evidence" value="ECO:0007669"/>
    <property type="project" value="TreeGrafter"/>
</dbReference>
<dbReference type="InterPro" id="IPR044668">
    <property type="entry name" value="PuuD-like"/>
</dbReference>
<dbReference type="PANTHER" id="PTHR43235:SF1">
    <property type="entry name" value="GLUTAMINE AMIDOTRANSFERASE PB2B2.05-RELATED"/>
    <property type="match status" value="1"/>
</dbReference>
<keyword evidence="2" id="KW-1185">Reference proteome</keyword>
<dbReference type="GO" id="GO:0005829">
    <property type="term" value="C:cytosol"/>
    <property type="evidence" value="ECO:0007669"/>
    <property type="project" value="TreeGrafter"/>
</dbReference>
<evidence type="ECO:0000313" key="1">
    <source>
        <dbReference type="EMBL" id="SUN62125.1"/>
    </source>
</evidence>
<dbReference type="EC" id="2.4.2.-" evidence="1"/>
<dbReference type="CDD" id="cd01745">
    <property type="entry name" value="GATase1_2"/>
    <property type="match status" value="1"/>
</dbReference>
<dbReference type="InterPro" id="IPR029062">
    <property type="entry name" value="Class_I_gatase-like"/>
</dbReference>
<reference evidence="1 2" key="1">
    <citation type="submission" date="2018-06" db="EMBL/GenBank/DDBJ databases">
        <authorList>
            <consortium name="Pathogen Informatics"/>
            <person name="Doyle S."/>
        </authorList>
    </citation>
    <scope>NUCLEOTIDE SEQUENCE [LARGE SCALE GENOMIC DNA]</scope>
    <source>
        <strain evidence="1 2">NCTC12224</strain>
    </source>
</reference>
<dbReference type="GO" id="GO:0016757">
    <property type="term" value="F:glycosyltransferase activity"/>
    <property type="evidence" value="ECO:0007669"/>
    <property type="project" value="UniProtKB-KW"/>
</dbReference>
<dbReference type="Proteomes" id="UP000254924">
    <property type="component" value="Unassembled WGS sequence"/>
</dbReference>
<dbReference type="Pfam" id="PF07722">
    <property type="entry name" value="Peptidase_C26"/>
    <property type="match status" value="1"/>
</dbReference>
<keyword evidence="1" id="KW-0808">Transferase</keyword>
<dbReference type="Gene3D" id="3.40.50.880">
    <property type="match status" value="1"/>
</dbReference>
<dbReference type="PANTHER" id="PTHR43235">
    <property type="entry name" value="GLUTAMINE AMIDOTRANSFERASE PB2B2.05-RELATED"/>
    <property type="match status" value="1"/>
</dbReference>
<dbReference type="AlphaFoldDB" id="A0A380KAN4"/>
<dbReference type="GO" id="GO:0033969">
    <property type="term" value="F:gamma-glutamyl-gamma-aminobutyrate hydrolase activity"/>
    <property type="evidence" value="ECO:0007669"/>
    <property type="project" value="TreeGrafter"/>
</dbReference>
<keyword evidence="1" id="KW-0315">Glutamine amidotransferase</keyword>
<proteinExistence type="predicted"/>
<sequence length="230" mass="25681">MVKPIIGIMGNQRIKKDINLPWSYAPTGFVKGVQRAGGLPLILPISSEEDAKTYVSMVDKVLLIGGQNVDPKFYQEERHASENDFFLERDVFELAVIKEAIKQKKPIFGVCRGLQLMNVALGGTLNQDIKGHWQSEEGNVRTHPVVIKNDCILSKIYGAHAQINSFHRQSIKTMAESLKPIAFDPDTGIVEAAVSVDKTITFLGVQWHPELLIDDSAKDMALFDYFVNEL</sequence>
<dbReference type="GeneID" id="78356995"/>
<dbReference type="EMBL" id="UHFN01000007">
    <property type="protein sequence ID" value="SUN62125.1"/>
    <property type="molecule type" value="Genomic_DNA"/>
</dbReference>
<evidence type="ECO:0000313" key="2">
    <source>
        <dbReference type="Proteomes" id="UP000254924"/>
    </source>
</evidence>
<dbReference type="PROSITE" id="PS51273">
    <property type="entry name" value="GATASE_TYPE_1"/>
    <property type="match status" value="1"/>
</dbReference>
<organism evidence="1 2">
    <name type="scientific">Streptococcus hyointestinalis</name>
    <dbReference type="NCBI Taxonomy" id="1337"/>
    <lineage>
        <taxon>Bacteria</taxon>
        <taxon>Bacillati</taxon>
        <taxon>Bacillota</taxon>
        <taxon>Bacilli</taxon>
        <taxon>Lactobacillales</taxon>
        <taxon>Streptococcaceae</taxon>
        <taxon>Streptococcus</taxon>
    </lineage>
</organism>
<dbReference type="SUPFAM" id="SSF52317">
    <property type="entry name" value="Class I glutamine amidotransferase-like"/>
    <property type="match status" value="1"/>
</dbReference>
<dbReference type="InterPro" id="IPR011697">
    <property type="entry name" value="Peptidase_C26"/>
</dbReference>
<name>A0A380KAN4_9STRE</name>
<protein>
    <submittedName>
        <fullName evidence="1">Glutamine amidotransferase</fullName>
        <ecNumber evidence="1">2.4.2.-</ecNumber>
    </submittedName>
</protein>
<accession>A0A380KAN4</accession>